<evidence type="ECO:0000313" key="3">
    <source>
        <dbReference type="Proteomes" id="UP001604277"/>
    </source>
</evidence>
<keyword evidence="3" id="KW-1185">Reference proteome</keyword>
<evidence type="ECO:0000313" key="2">
    <source>
        <dbReference type="EMBL" id="KAL2538711.1"/>
    </source>
</evidence>
<reference evidence="3" key="1">
    <citation type="submission" date="2024-07" db="EMBL/GenBank/DDBJ databases">
        <title>Two chromosome-level genome assemblies of Korean endemic species Abeliophyllum distichum and Forsythia ovata (Oleaceae).</title>
        <authorList>
            <person name="Jang H."/>
        </authorList>
    </citation>
    <scope>NUCLEOTIDE SEQUENCE [LARGE SCALE GENOMIC DNA]</scope>
</reference>
<sequence length="209" mass="23770">MGKPESHVVITELDDETEVQDQTTYDVPTGVEPQVDQPNVTTGVEPQVDQPNVTTGVEDEHCNEHTSPFQYNENFDFNWDEPIVNESDEGDNNSDEPIVDQSDHIDFNLEEPGLETVGDEHATEQPVEQGTEQIECNWDEPAVDNVQSDYGLSDELESLNSDEDADEPRRRVREPIFNPKTDMSDPRFALGKFRIISIHLQLYLHWSSN</sequence>
<gene>
    <name evidence="2" type="ORF">Fot_20102</name>
</gene>
<accession>A0ABD1VMY7</accession>
<dbReference type="AlphaFoldDB" id="A0ABD1VMY7"/>
<comment type="caution">
    <text evidence="2">The sequence shown here is derived from an EMBL/GenBank/DDBJ whole genome shotgun (WGS) entry which is preliminary data.</text>
</comment>
<feature type="compositionally biased region" description="Polar residues" evidence="1">
    <location>
        <begin position="36"/>
        <end position="55"/>
    </location>
</feature>
<organism evidence="2 3">
    <name type="scientific">Forsythia ovata</name>
    <dbReference type="NCBI Taxonomy" id="205694"/>
    <lineage>
        <taxon>Eukaryota</taxon>
        <taxon>Viridiplantae</taxon>
        <taxon>Streptophyta</taxon>
        <taxon>Embryophyta</taxon>
        <taxon>Tracheophyta</taxon>
        <taxon>Spermatophyta</taxon>
        <taxon>Magnoliopsida</taxon>
        <taxon>eudicotyledons</taxon>
        <taxon>Gunneridae</taxon>
        <taxon>Pentapetalae</taxon>
        <taxon>asterids</taxon>
        <taxon>lamiids</taxon>
        <taxon>Lamiales</taxon>
        <taxon>Oleaceae</taxon>
        <taxon>Forsythieae</taxon>
        <taxon>Forsythia</taxon>
    </lineage>
</organism>
<feature type="region of interest" description="Disordered" evidence="1">
    <location>
        <begin position="13"/>
        <end position="60"/>
    </location>
</feature>
<name>A0ABD1VMY7_9LAMI</name>
<dbReference type="EMBL" id="JBFOLJ010000005">
    <property type="protein sequence ID" value="KAL2538711.1"/>
    <property type="molecule type" value="Genomic_DNA"/>
</dbReference>
<evidence type="ECO:0000256" key="1">
    <source>
        <dbReference type="SAM" id="MobiDB-lite"/>
    </source>
</evidence>
<protein>
    <submittedName>
        <fullName evidence="2">Uncharacterized protein</fullName>
    </submittedName>
</protein>
<proteinExistence type="predicted"/>
<dbReference type="Proteomes" id="UP001604277">
    <property type="component" value="Unassembled WGS sequence"/>
</dbReference>